<name>A0ABR2D116_9ROSI</name>
<sequence length="91" mass="10750">MMNFGQQHHAKYLPNMSINKFSEPPLLFPLSSFLISDLKLRPIFSSGSFPRWILSDRYMKFPDDPRLDFTIINSVFDQILSVIHIKRMDLF</sequence>
<organism evidence="1 2">
    <name type="scientific">Hibiscus sabdariffa</name>
    <name type="common">roselle</name>
    <dbReference type="NCBI Taxonomy" id="183260"/>
    <lineage>
        <taxon>Eukaryota</taxon>
        <taxon>Viridiplantae</taxon>
        <taxon>Streptophyta</taxon>
        <taxon>Embryophyta</taxon>
        <taxon>Tracheophyta</taxon>
        <taxon>Spermatophyta</taxon>
        <taxon>Magnoliopsida</taxon>
        <taxon>eudicotyledons</taxon>
        <taxon>Gunneridae</taxon>
        <taxon>Pentapetalae</taxon>
        <taxon>rosids</taxon>
        <taxon>malvids</taxon>
        <taxon>Malvales</taxon>
        <taxon>Malvaceae</taxon>
        <taxon>Malvoideae</taxon>
        <taxon>Hibiscus</taxon>
    </lineage>
</organism>
<accession>A0ABR2D116</accession>
<dbReference type="EMBL" id="JBBPBM010000038">
    <property type="protein sequence ID" value="KAK8527143.1"/>
    <property type="molecule type" value="Genomic_DNA"/>
</dbReference>
<evidence type="ECO:0000313" key="2">
    <source>
        <dbReference type="Proteomes" id="UP001472677"/>
    </source>
</evidence>
<evidence type="ECO:0000313" key="1">
    <source>
        <dbReference type="EMBL" id="KAK8527143.1"/>
    </source>
</evidence>
<protein>
    <submittedName>
        <fullName evidence="1">Uncharacterized protein</fullName>
    </submittedName>
</protein>
<gene>
    <name evidence="1" type="ORF">V6N12_054368</name>
</gene>
<reference evidence="1 2" key="1">
    <citation type="journal article" date="2024" name="G3 (Bethesda)">
        <title>Genome assembly of Hibiscus sabdariffa L. provides insights into metabolisms of medicinal natural products.</title>
        <authorList>
            <person name="Kim T."/>
        </authorList>
    </citation>
    <scope>NUCLEOTIDE SEQUENCE [LARGE SCALE GENOMIC DNA]</scope>
    <source>
        <strain evidence="1">TK-2024</strain>
        <tissue evidence="1">Old leaves</tissue>
    </source>
</reference>
<comment type="caution">
    <text evidence="1">The sequence shown here is derived from an EMBL/GenBank/DDBJ whole genome shotgun (WGS) entry which is preliminary data.</text>
</comment>
<dbReference type="Proteomes" id="UP001472677">
    <property type="component" value="Unassembled WGS sequence"/>
</dbReference>
<proteinExistence type="predicted"/>
<keyword evidence="2" id="KW-1185">Reference proteome</keyword>